<dbReference type="PANTHER" id="PTHR11091:SF0">
    <property type="entry name" value="MALATE DEHYDROGENASE"/>
    <property type="match status" value="1"/>
</dbReference>
<organism evidence="3 4">
    <name type="scientific">Pigmentiphaga soli</name>
    <dbReference type="NCBI Taxonomy" id="1007095"/>
    <lineage>
        <taxon>Bacteria</taxon>
        <taxon>Pseudomonadati</taxon>
        <taxon>Pseudomonadota</taxon>
        <taxon>Betaproteobacteria</taxon>
        <taxon>Burkholderiales</taxon>
        <taxon>Alcaligenaceae</taxon>
        <taxon>Pigmentiphaga</taxon>
    </lineage>
</organism>
<comment type="similarity">
    <text evidence="1">Belongs to the LDH2/MDH2 oxidoreductase family.</text>
</comment>
<protein>
    <submittedName>
        <fullName evidence="3">Ldh family oxidoreductase</fullName>
    </submittedName>
</protein>
<dbReference type="InterPro" id="IPR043143">
    <property type="entry name" value="Mal/L-sulf/L-lact_DH-like_NADP"/>
</dbReference>
<dbReference type="EMBL" id="BAABFO010000011">
    <property type="protein sequence ID" value="GAA4333845.1"/>
    <property type="molecule type" value="Genomic_DNA"/>
</dbReference>
<name>A0ABP8H3F4_9BURK</name>
<reference evidence="4" key="1">
    <citation type="journal article" date="2019" name="Int. J. Syst. Evol. Microbiol.">
        <title>The Global Catalogue of Microorganisms (GCM) 10K type strain sequencing project: providing services to taxonomists for standard genome sequencing and annotation.</title>
        <authorList>
            <consortium name="The Broad Institute Genomics Platform"/>
            <consortium name="The Broad Institute Genome Sequencing Center for Infectious Disease"/>
            <person name="Wu L."/>
            <person name="Ma J."/>
        </authorList>
    </citation>
    <scope>NUCLEOTIDE SEQUENCE [LARGE SCALE GENOMIC DNA]</scope>
    <source>
        <strain evidence="4">JCM 17666</strain>
    </source>
</reference>
<evidence type="ECO:0000256" key="1">
    <source>
        <dbReference type="ARBA" id="ARBA00006056"/>
    </source>
</evidence>
<sequence>MGKDNKSVLVTAEQLADFIDRALQASGLPSADAACVAALMARADLQGSDGHGVIRLPQYVKRIRAGGINPRPDIRVAEERPGMAVVDGDNGMGHLVMSRAVELAIEKAAATGVAWVGTRASNHAGPASLYASMPIARDMIGLYFAVGSANHLPPWGGIDMLLSTNPIAVGIPAGAEPPVVLDMATTVAAYGKVKAKAKRGEQMPEGWMIGFDGRPLLDPNRAHEGFLLPIGGYKGYGLALVVGLLAGTLQGAAMGRDVVDFNKDHVTLTNTGQAILVLDLKAFGDPAAFKEAVDRLVRDIRGSRRLPGVDRIWLPGEQSHERRKAYAREGIPLPAEIVAELRELAGQWGVDPLQVQPS</sequence>
<dbReference type="Proteomes" id="UP001501671">
    <property type="component" value="Unassembled WGS sequence"/>
</dbReference>
<dbReference type="RefSeq" id="WP_345249992.1">
    <property type="nucleotide sequence ID" value="NZ_BAABFO010000011.1"/>
</dbReference>
<keyword evidence="4" id="KW-1185">Reference proteome</keyword>
<evidence type="ECO:0000256" key="2">
    <source>
        <dbReference type="ARBA" id="ARBA00023002"/>
    </source>
</evidence>
<evidence type="ECO:0000313" key="3">
    <source>
        <dbReference type="EMBL" id="GAA4333845.1"/>
    </source>
</evidence>
<evidence type="ECO:0000313" key="4">
    <source>
        <dbReference type="Proteomes" id="UP001501671"/>
    </source>
</evidence>
<comment type="caution">
    <text evidence="3">The sequence shown here is derived from an EMBL/GenBank/DDBJ whole genome shotgun (WGS) entry which is preliminary data.</text>
</comment>
<dbReference type="InterPro" id="IPR003767">
    <property type="entry name" value="Malate/L-lactate_DH-like"/>
</dbReference>
<dbReference type="Gene3D" id="3.30.1370.60">
    <property type="entry name" value="Hypothetical oxidoreductase yiak, domain 2"/>
    <property type="match status" value="1"/>
</dbReference>
<accession>A0ABP8H3F4</accession>
<gene>
    <name evidence="3" type="ORF">GCM10023144_25530</name>
</gene>
<dbReference type="InterPro" id="IPR043144">
    <property type="entry name" value="Mal/L-sulf/L-lact_DH-like_ah"/>
</dbReference>
<dbReference type="Gene3D" id="1.10.1530.10">
    <property type="match status" value="1"/>
</dbReference>
<keyword evidence="2" id="KW-0560">Oxidoreductase</keyword>
<dbReference type="Pfam" id="PF02615">
    <property type="entry name" value="Ldh_2"/>
    <property type="match status" value="1"/>
</dbReference>
<dbReference type="InterPro" id="IPR036111">
    <property type="entry name" value="Mal/L-sulfo/L-lacto_DH-like_sf"/>
</dbReference>
<proteinExistence type="inferred from homology"/>
<dbReference type="SUPFAM" id="SSF89733">
    <property type="entry name" value="L-sulfolactate dehydrogenase-like"/>
    <property type="match status" value="1"/>
</dbReference>
<dbReference type="PANTHER" id="PTHR11091">
    <property type="entry name" value="OXIDOREDUCTASE-RELATED"/>
    <property type="match status" value="1"/>
</dbReference>